<dbReference type="Pfam" id="PF00105">
    <property type="entry name" value="zf-C4"/>
    <property type="match status" value="1"/>
</dbReference>
<dbReference type="GO" id="GO:0003700">
    <property type="term" value="F:DNA-binding transcription factor activity"/>
    <property type="evidence" value="ECO:0007669"/>
    <property type="project" value="InterPro"/>
</dbReference>
<dbReference type="PROSITE" id="PS51843">
    <property type="entry name" value="NR_LBD"/>
    <property type="match status" value="1"/>
</dbReference>
<keyword evidence="3 9" id="KW-0862">Zinc</keyword>
<dbReference type="Proteomes" id="UP000025227">
    <property type="component" value="Unplaced"/>
</dbReference>
<evidence type="ECO:0000256" key="2">
    <source>
        <dbReference type="ARBA" id="ARBA00022771"/>
    </source>
</evidence>
<dbReference type="WBParaSite" id="HCON_00117430-00001">
    <property type="protein sequence ID" value="HCON_00117430-00001"/>
    <property type="gene ID" value="HCON_00117430"/>
</dbReference>
<keyword evidence="2 9" id="KW-0863">Zinc-finger</keyword>
<evidence type="ECO:0000313" key="12">
    <source>
        <dbReference type="Proteomes" id="UP000025227"/>
    </source>
</evidence>
<proteinExistence type="inferred from homology"/>
<dbReference type="PROSITE" id="PS51030">
    <property type="entry name" value="NUCLEAR_REC_DBD_2"/>
    <property type="match status" value="1"/>
</dbReference>
<dbReference type="SUPFAM" id="SSF48508">
    <property type="entry name" value="Nuclear receptor ligand-binding domain"/>
    <property type="match status" value="1"/>
</dbReference>
<dbReference type="PRINTS" id="PR00047">
    <property type="entry name" value="STROIDFINGER"/>
</dbReference>
<dbReference type="InterPro" id="IPR001628">
    <property type="entry name" value="Znf_hrmn_rcpt"/>
</dbReference>
<feature type="domain" description="NR LBD" evidence="11">
    <location>
        <begin position="161"/>
        <end position="401"/>
    </location>
</feature>
<dbReference type="SMART" id="SM00430">
    <property type="entry name" value="HOLI"/>
    <property type="match status" value="1"/>
</dbReference>
<keyword evidence="1 9" id="KW-0479">Metal-binding</keyword>
<evidence type="ECO:0000256" key="1">
    <source>
        <dbReference type="ARBA" id="ARBA00022723"/>
    </source>
</evidence>
<evidence type="ECO:0000259" key="10">
    <source>
        <dbReference type="PROSITE" id="PS51030"/>
    </source>
</evidence>
<evidence type="ECO:0000256" key="8">
    <source>
        <dbReference type="ARBA" id="ARBA00023242"/>
    </source>
</evidence>
<dbReference type="PANTHER" id="PTHR47630:SF6">
    <property type="entry name" value="NUCLEAR HORMONE RECEPTOR FAMILY"/>
    <property type="match status" value="1"/>
</dbReference>
<sequence length="403" mass="46031">MVLHTNLTGRTCSVCGSEGAQIHYRGMVCGSCKIFFIRTVQRNVQLVCQKGGNCIISKETRNSCRACRYMKCLQANMTEQDVGRFKKSSIARKYSHSMVQYMGHGSCNLQKNEQLYSTSIGIHFVNDLGNASKAMDFARMLVVIERLCDNRDSFREPFEYSLDISLPQVLERPHICCERTPIGWNEDPFFEKDNALDFVKQVYCRSVTHFADFVAVIPELNLLEIKDRLSVCSTNYCGVVLLMMVYNAYLSKCDGILFPHGFRFSLSQKREDYELSEFLQDLVEYLHTNVAVVFQEIQITAEEYALLKTILIFSGVINLTDVGSSIVLRARRKYSALLSEYVVATRPDLSPSEQTMRLTRLFGIIPYMMHASDRDSLYCARMVMMNIGNIAGSLSYDLHVRKF</sequence>
<dbReference type="Gene3D" id="1.10.565.10">
    <property type="entry name" value="Retinoid X Receptor"/>
    <property type="match status" value="1"/>
</dbReference>
<dbReference type="InterPro" id="IPR013088">
    <property type="entry name" value="Znf_NHR/GATA"/>
</dbReference>
<accession>A0A7I4YNT5</accession>
<dbReference type="PROSITE" id="PS00031">
    <property type="entry name" value="NUCLEAR_REC_DBD_1"/>
    <property type="match status" value="1"/>
</dbReference>
<name>A0A7I4YNT5_HAECO</name>
<keyword evidence="12" id="KW-1185">Reference proteome</keyword>
<feature type="domain" description="Nuclear receptor" evidence="10">
    <location>
        <begin position="9"/>
        <end position="84"/>
    </location>
</feature>
<dbReference type="SMART" id="SM00399">
    <property type="entry name" value="ZnF_C4"/>
    <property type="match status" value="1"/>
</dbReference>
<dbReference type="InterPro" id="IPR000536">
    <property type="entry name" value="Nucl_hrmn_rcpt_lig-bd"/>
</dbReference>
<dbReference type="InterPro" id="IPR035500">
    <property type="entry name" value="NHR-like_dom_sf"/>
</dbReference>
<dbReference type="OrthoDB" id="5798272at2759"/>
<keyword evidence="6 9" id="KW-0804">Transcription</keyword>
<evidence type="ECO:0000313" key="13">
    <source>
        <dbReference type="WBParaSite" id="HCON_00117430-00001"/>
    </source>
</evidence>
<keyword evidence="7 9" id="KW-0675">Receptor</keyword>
<dbReference type="Pfam" id="PF00104">
    <property type="entry name" value="Hormone_recep"/>
    <property type="match status" value="1"/>
</dbReference>
<evidence type="ECO:0000256" key="9">
    <source>
        <dbReference type="RuleBase" id="RU004334"/>
    </source>
</evidence>
<reference evidence="13" key="1">
    <citation type="submission" date="2020-12" db="UniProtKB">
        <authorList>
            <consortium name="WormBaseParasite"/>
        </authorList>
    </citation>
    <scope>IDENTIFICATION</scope>
    <source>
        <strain evidence="13">MHco3</strain>
    </source>
</reference>
<evidence type="ECO:0000259" key="11">
    <source>
        <dbReference type="PROSITE" id="PS51843"/>
    </source>
</evidence>
<comment type="subcellular location">
    <subcellularLocation>
        <location evidence="9">Nucleus</location>
    </subcellularLocation>
</comment>
<evidence type="ECO:0000256" key="4">
    <source>
        <dbReference type="ARBA" id="ARBA00023015"/>
    </source>
</evidence>
<evidence type="ECO:0000256" key="5">
    <source>
        <dbReference type="ARBA" id="ARBA00023125"/>
    </source>
</evidence>
<dbReference type="GO" id="GO:0043565">
    <property type="term" value="F:sequence-specific DNA binding"/>
    <property type="evidence" value="ECO:0007669"/>
    <property type="project" value="InterPro"/>
</dbReference>
<dbReference type="SUPFAM" id="SSF57716">
    <property type="entry name" value="Glucocorticoid receptor-like (DNA-binding domain)"/>
    <property type="match status" value="1"/>
</dbReference>
<keyword evidence="4 9" id="KW-0805">Transcription regulation</keyword>
<dbReference type="InterPro" id="IPR052499">
    <property type="entry name" value="C.elegans_NHRs"/>
</dbReference>
<dbReference type="PANTHER" id="PTHR47630">
    <property type="entry name" value="NUCLEAR HORMONE RECEPTOR FAMILY-RELATED-RELATED"/>
    <property type="match status" value="1"/>
</dbReference>
<dbReference type="Gene3D" id="3.30.50.10">
    <property type="entry name" value="Erythroid Transcription Factor GATA-1, subunit A"/>
    <property type="match status" value="1"/>
</dbReference>
<keyword evidence="5 9" id="KW-0238">DNA-binding</keyword>
<dbReference type="GO" id="GO:0008270">
    <property type="term" value="F:zinc ion binding"/>
    <property type="evidence" value="ECO:0007669"/>
    <property type="project" value="UniProtKB-KW"/>
</dbReference>
<protein>
    <submittedName>
        <fullName evidence="13">Nuclear receptor domain-containing protein</fullName>
    </submittedName>
</protein>
<comment type="similarity">
    <text evidence="9">Belongs to the nuclear hormone receptor family.</text>
</comment>
<evidence type="ECO:0000256" key="7">
    <source>
        <dbReference type="ARBA" id="ARBA00023170"/>
    </source>
</evidence>
<evidence type="ECO:0000256" key="6">
    <source>
        <dbReference type="ARBA" id="ARBA00023163"/>
    </source>
</evidence>
<keyword evidence="8 9" id="KW-0539">Nucleus</keyword>
<organism evidence="12 13">
    <name type="scientific">Haemonchus contortus</name>
    <name type="common">Barber pole worm</name>
    <dbReference type="NCBI Taxonomy" id="6289"/>
    <lineage>
        <taxon>Eukaryota</taxon>
        <taxon>Metazoa</taxon>
        <taxon>Ecdysozoa</taxon>
        <taxon>Nematoda</taxon>
        <taxon>Chromadorea</taxon>
        <taxon>Rhabditida</taxon>
        <taxon>Rhabditina</taxon>
        <taxon>Rhabditomorpha</taxon>
        <taxon>Strongyloidea</taxon>
        <taxon>Trichostrongylidae</taxon>
        <taxon>Haemonchus</taxon>
    </lineage>
</organism>
<dbReference type="AlphaFoldDB" id="A0A7I4YNT5"/>
<evidence type="ECO:0000256" key="3">
    <source>
        <dbReference type="ARBA" id="ARBA00022833"/>
    </source>
</evidence>
<dbReference type="GO" id="GO:0005634">
    <property type="term" value="C:nucleus"/>
    <property type="evidence" value="ECO:0007669"/>
    <property type="project" value="UniProtKB-SubCell"/>
</dbReference>